<keyword evidence="2" id="KW-1185">Reference proteome</keyword>
<accession>A0A5B6WYS2</accession>
<organism evidence="1 2">
    <name type="scientific">Gossypium australe</name>
    <dbReference type="NCBI Taxonomy" id="47621"/>
    <lineage>
        <taxon>Eukaryota</taxon>
        <taxon>Viridiplantae</taxon>
        <taxon>Streptophyta</taxon>
        <taxon>Embryophyta</taxon>
        <taxon>Tracheophyta</taxon>
        <taxon>Spermatophyta</taxon>
        <taxon>Magnoliopsida</taxon>
        <taxon>eudicotyledons</taxon>
        <taxon>Gunneridae</taxon>
        <taxon>Pentapetalae</taxon>
        <taxon>rosids</taxon>
        <taxon>malvids</taxon>
        <taxon>Malvales</taxon>
        <taxon>Malvaceae</taxon>
        <taxon>Malvoideae</taxon>
        <taxon>Gossypium</taxon>
    </lineage>
</organism>
<dbReference type="EMBL" id="SMMG02000001">
    <property type="protein sequence ID" value="KAA3486628.1"/>
    <property type="molecule type" value="Genomic_DNA"/>
</dbReference>
<dbReference type="Proteomes" id="UP000325315">
    <property type="component" value="Unassembled WGS sequence"/>
</dbReference>
<dbReference type="AlphaFoldDB" id="A0A5B6WYS2"/>
<sequence length="73" mass="8532">MCIQEYEKISGQLVNFDKSLIYFSGNVDLETQQQVGRILWVRISNNPEKYLGLPTMVGRRKKHAFVDIKERCV</sequence>
<reference evidence="2" key="1">
    <citation type="journal article" date="2019" name="Plant Biotechnol. J.">
        <title>Genome sequencing of the Australian wild diploid species Gossypium australe highlights disease resistance and delayed gland morphogenesis.</title>
        <authorList>
            <person name="Cai Y."/>
            <person name="Cai X."/>
            <person name="Wang Q."/>
            <person name="Wang P."/>
            <person name="Zhang Y."/>
            <person name="Cai C."/>
            <person name="Xu Y."/>
            <person name="Wang K."/>
            <person name="Zhou Z."/>
            <person name="Wang C."/>
            <person name="Geng S."/>
            <person name="Li B."/>
            <person name="Dong Q."/>
            <person name="Hou Y."/>
            <person name="Wang H."/>
            <person name="Ai P."/>
            <person name="Liu Z."/>
            <person name="Yi F."/>
            <person name="Sun M."/>
            <person name="An G."/>
            <person name="Cheng J."/>
            <person name="Zhang Y."/>
            <person name="Shi Q."/>
            <person name="Xie Y."/>
            <person name="Shi X."/>
            <person name="Chang Y."/>
            <person name="Huang F."/>
            <person name="Chen Y."/>
            <person name="Hong S."/>
            <person name="Mi L."/>
            <person name="Sun Q."/>
            <person name="Zhang L."/>
            <person name="Zhou B."/>
            <person name="Peng R."/>
            <person name="Zhang X."/>
            <person name="Liu F."/>
        </authorList>
    </citation>
    <scope>NUCLEOTIDE SEQUENCE [LARGE SCALE GENOMIC DNA]</scope>
    <source>
        <strain evidence="2">cv. PA1801</strain>
    </source>
</reference>
<keyword evidence="1" id="KW-0548">Nucleotidyltransferase</keyword>
<protein>
    <submittedName>
        <fullName evidence="1">Reverse transcriptase</fullName>
    </submittedName>
</protein>
<keyword evidence="1" id="KW-0808">Transferase</keyword>
<keyword evidence="1" id="KW-0695">RNA-directed DNA polymerase</keyword>
<proteinExistence type="predicted"/>
<name>A0A5B6WYS2_9ROSI</name>
<dbReference type="OrthoDB" id="1166703at2759"/>
<evidence type="ECO:0000313" key="1">
    <source>
        <dbReference type="EMBL" id="KAA3486628.1"/>
    </source>
</evidence>
<comment type="caution">
    <text evidence="1">The sequence shown here is derived from an EMBL/GenBank/DDBJ whole genome shotgun (WGS) entry which is preliminary data.</text>
</comment>
<dbReference type="GO" id="GO:0003964">
    <property type="term" value="F:RNA-directed DNA polymerase activity"/>
    <property type="evidence" value="ECO:0007669"/>
    <property type="project" value="UniProtKB-KW"/>
</dbReference>
<gene>
    <name evidence="1" type="ORF">EPI10_030516</name>
</gene>
<evidence type="ECO:0000313" key="2">
    <source>
        <dbReference type="Proteomes" id="UP000325315"/>
    </source>
</evidence>